<comment type="subcellular location">
    <subcellularLocation>
        <location evidence="1 9">Cell membrane</location>
        <topology evidence="1 9">Multi-pass membrane protein</topology>
    </subcellularLocation>
</comment>
<dbReference type="PANTHER" id="PTHR34308:SF1">
    <property type="entry name" value="COBALAMIN BIOSYNTHESIS PROTEIN CBIB"/>
    <property type="match status" value="1"/>
</dbReference>
<comment type="similarity">
    <text evidence="3 9">Belongs to the CobD/CbiB family.</text>
</comment>
<dbReference type="Proteomes" id="UP001055303">
    <property type="component" value="Unassembled WGS sequence"/>
</dbReference>
<comment type="pathway">
    <text evidence="2 9">Cofactor biosynthesis; adenosylcobalamin biosynthesis.</text>
</comment>
<proteinExistence type="inferred from homology"/>
<reference evidence="10" key="3">
    <citation type="submission" date="2021-08" db="EMBL/GenBank/DDBJ databases">
        <authorList>
            <person name="Tani A."/>
            <person name="Ola A."/>
            <person name="Ogura Y."/>
            <person name="Katsura K."/>
            <person name="Hayashi T."/>
        </authorList>
    </citation>
    <scope>NUCLEOTIDE SEQUENCE</scope>
    <source>
        <strain evidence="10">DSM 22415</strain>
    </source>
</reference>
<dbReference type="GO" id="GO:0009236">
    <property type="term" value="P:cobalamin biosynthetic process"/>
    <property type="evidence" value="ECO:0007669"/>
    <property type="project" value="UniProtKB-UniRule"/>
</dbReference>
<dbReference type="EMBL" id="CABFVH010000006">
    <property type="protein sequence ID" value="VUF11807.1"/>
    <property type="molecule type" value="Genomic_DNA"/>
</dbReference>
<dbReference type="NCBIfam" id="TIGR00380">
    <property type="entry name" value="cobal_cbiB"/>
    <property type="match status" value="1"/>
</dbReference>
<dbReference type="UniPathway" id="UPA00148"/>
<dbReference type="OrthoDB" id="9811967at2"/>
<comment type="caution">
    <text evidence="9">Lacks conserved residue(s) required for the propagation of feature annotation.</text>
</comment>
<feature type="transmembrane region" description="Helical" evidence="9">
    <location>
        <begin position="66"/>
        <end position="84"/>
    </location>
</feature>
<evidence type="ECO:0000313" key="13">
    <source>
        <dbReference type="Proteomes" id="UP001055303"/>
    </source>
</evidence>
<gene>
    <name evidence="9 11" type="primary">cobD</name>
    <name evidence="10" type="ORF">IFDJLNFL_0376</name>
    <name evidence="11" type="ORF">MTDSW087_01492</name>
</gene>
<dbReference type="InterPro" id="IPR004485">
    <property type="entry name" value="Cobalamin_biosynth_CobD/CbiB"/>
</dbReference>
<accession>A0A564FUX0</accession>
<evidence type="ECO:0000256" key="6">
    <source>
        <dbReference type="ARBA" id="ARBA00022692"/>
    </source>
</evidence>
<keyword evidence="8 9" id="KW-0472">Membrane</keyword>
<evidence type="ECO:0000256" key="4">
    <source>
        <dbReference type="ARBA" id="ARBA00022475"/>
    </source>
</evidence>
<evidence type="ECO:0000313" key="12">
    <source>
        <dbReference type="Proteomes" id="UP000401717"/>
    </source>
</evidence>
<dbReference type="GO" id="GO:0015420">
    <property type="term" value="F:ABC-type vitamin B12 transporter activity"/>
    <property type="evidence" value="ECO:0007669"/>
    <property type="project" value="UniProtKB-UniRule"/>
</dbReference>
<keyword evidence="6 9" id="KW-0812">Transmembrane</keyword>
<dbReference type="AlphaFoldDB" id="A0A564FUX0"/>
<keyword evidence="4 9" id="KW-1003">Cell membrane</keyword>
<dbReference type="GO" id="GO:0005886">
    <property type="term" value="C:plasma membrane"/>
    <property type="evidence" value="ECO:0007669"/>
    <property type="project" value="UniProtKB-SubCell"/>
</dbReference>
<evidence type="ECO:0000256" key="7">
    <source>
        <dbReference type="ARBA" id="ARBA00022989"/>
    </source>
</evidence>
<evidence type="ECO:0000313" key="10">
    <source>
        <dbReference type="EMBL" id="GJD54504.1"/>
    </source>
</evidence>
<evidence type="ECO:0000256" key="9">
    <source>
        <dbReference type="HAMAP-Rule" id="MF_00024"/>
    </source>
</evidence>
<comment type="function">
    <text evidence="9">Converts cobyric acid to cobinamide by the addition of aminopropanol on the F carboxylic group.</text>
</comment>
<dbReference type="RefSeq" id="WP_144762350.1">
    <property type="nucleotide sequence ID" value="NZ_BPQI01000007.1"/>
</dbReference>
<evidence type="ECO:0000256" key="5">
    <source>
        <dbReference type="ARBA" id="ARBA00022573"/>
    </source>
</evidence>
<evidence type="ECO:0000313" key="11">
    <source>
        <dbReference type="EMBL" id="VUF11807.1"/>
    </source>
</evidence>
<dbReference type="GO" id="GO:0048472">
    <property type="term" value="F:threonine-phosphate decarboxylase activity"/>
    <property type="evidence" value="ECO:0007669"/>
    <property type="project" value="InterPro"/>
</dbReference>
<dbReference type="PANTHER" id="PTHR34308">
    <property type="entry name" value="COBALAMIN BIOSYNTHESIS PROTEIN CBIB"/>
    <property type="match status" value="1"/>
</dbReference>
<evidence type="ECO:0000256" key="3">
    <source>
        <dbReference type="ARBA" id="ARBA00006263"/>
    </source>
</evidence>
<dbReference type="Pfam" id="PF03186">
    <property type="entry name" value="CobD_Cbib"/>
    <property type="match status" value="1"/>
</dbReference>
<feature type="transmembrane region" description="Helical" evidence="9">
    <location>
        <begin position="315"/>
        <end position="337"/>
    </location>
</feature>
<keyword evidence="7 9" id="KW-1133">Transmembrane helix</keyword>
<dbReference type="Proteomes" id="UP000401717">
    <property type="component" value="Unassembled WGS sequence"/>
</dbReference>
<reference evidence="10" key="2">
    <citation type="journal article" date="2021" name="Front. Microbiol.">
        <title>Comprehensive Comparative Genomics and Phenotyping of Methylobacterium Species.</title>
        <authorList>
            <person name="Alessa O."/>
            <person name="Ogura Y."/>
            <person name="Fujitani Y."/>
            <person name="Takami H."/>
            <person name="Hayashi T."/>
            <person name="Sahin N."/>
            <person name="Tani A."/>
        </authorList>
    </citation>
    <scope>NUCLEOTIDE SEQUENCE</scope>
    <source>
        <strain evidence="10">DSM 22415</strain>
    </source>
</reference>
<dbReference type="EMBL" id="BPQI01000007">
    <property type="protein sequence ID" value="GJD54504.1"/>
    <property type="molecule type" value="Genomic_DNA"/>
</dbReference>
<protein>
    <recommendedName>
        <fullName evidence="9">Cobalamin biosynthesis protein CobD</fullName>
    </recommendedName>
</protein>
<name>A0A564FUX0_9HYPH</name>
<dbReference type="HAMAP" id="MF_00024">
    <property type="entry name" value="CobD_CbiB"/>
    <property type="match status" value="1"/>
</dbReference>
<organism evidence="11 12">
    <name type="scientific">Methylobacterium dankookense</name>
    <dbReference type="NCBI Taxonomy" id="560405"/>
    <lineage>
        <taxon>Bacteria</taxon>
        <taxon>Pseudomonadati</taxon>
        <taxon>Pseudomonadota</taxon>
        <taxon>Alphaproteobacteria</taxon>
        <taxon>Hyphomicrobiales</taxon>
        <taxon>Methylobacteriaceae</taxon>
        <taxon>Methylobacterium</taxon>
    </lineage>
</organism>
<sequence>MSWLALAHPPLTFAVLALALAIEAAAGYPDALYRALGHPVTWIGRLIAALDAALNRGSFARRRAGGVLAVLVLLAVVGAAALTLTALAGLAGPFAGLVPLALLCASLPAQRSLHDHVARVATALRGEGLEGGRRTVSMIVGRDPGTLDEAAVCRAAIESLAENFSDGIVAPAVWIGIGGLPGGALYKAVNTADSMIGHRTPRHAAFGWAAARLDDLVNLPASRLTAGLIVAAAALQAFPSPRDGAGSPREALAAIRRDAAKHRSPNAGWPEAAMAGALGLALAGPRVYGGSVVEDAWMGDGRPEAGPADIERALALYRTACILLWGLAAGAAALGFLI</sequence>
<evidence type="ECO:0000256" key="2">
    <source>
        <dbReference type="ARBA" id="ARBA00004953"/>
    </source>
</evidence>
<evidence type="ECO:0000256" key="1">
    <source>
        <dbReference type="ARBA" id="ARBA00004651"/>
    </source>
</evidence>
<reference evidence="11 12" key="1">
    <citation type="submission" date="2019-06" db="EMBL/GenBank/DDBJ databases">
        <authorList>
            <person name="Rodrigo-Torres L."/>
            <person name="Arahal R. D."/>
            <person name="Lucena T."/>
        </authorList>
    </citation>
    <scope>NUCLEOTIDE SEQUENCE [LARGE SCALE GENOMIC DNA]</scope>
    <source>
        <strain evidence="11 12">SW08-7</strain>
    </source>
</reference>
<keyword evidence="5 9" id="KW-0169">Cobalamin biosynthesis</keyword>
<evidence type="ECO:0000256" key="8">
    <source>
        <dbReference type="ARBA" id="ARBA00023136"/>
    </source>
</evidence>
<keyword evidence="13" id="KW-1185">Reference proteome</keyword>